<protein>
    <submittedName>
        <fullName evidence="2">Uncharacterized protein</fullName>
    </submittedName>
</protein>
<name>A0A833WQ27_PHYIN</name>
<reference evidence="2" key="1">
    <citation type="submission" date="2020-04" db="EMBL/GenBank/DDBJ databases">
        <title>Hybrid Assembly of Korean Phytophthora infestans isolates.</title>
        <authorList>
            <person name="Prokchorchik M."/>
            <person name="Lee Y."/>
            <person name="Seo J."/>
            <person name="Cho J.-H."/>
            <person name="Park Y.-E."/>
            <person name="Jang D.-C."/>
            <person name="Im J.-S."/>
            <person name="Choi J.-G."/>
            <person name="Park H.-J."/>
            <person name="Lee G.-B."/>
            <person name="Lee Y.-G."/>
            <person name="Hong S.-Y."/>
            <person name="Cho K."/>
            <person name="Sohn K.H."/>
        </authorList>
    </citation>
    <scope>NUCLEOTIDE SEQUENCE</scope>
    <source>
        <strain evidence="2">KR_1_A1</strain>
        <strain evidence="3">KR_2_A2</strain>
    </source>
</reference>
<dbReference type="Proteomes" id="UP000704712">
    <property type="component" value="Unassembled WGS sequence"/>
</dbReference>
<feature type="compositionally biased region" description="Basic and acidic residues" evidence="1">
    <location>
        <begin position="360"/>
        <end position="391"/>
    </location>
</feature>
<sequence>MTSTSYNQNDVEEALAEASAVRQTAEEKDEDAASWCQNPYCRKVLLTSYARYCGRSVCQLHRGLKLQCQANAETAVLEERKSQGRSDLFLVLGASARASDDSREKKTDEVFVIPRRKRPGTSSTAAVHRSRSGGAVEAESTRSSCRKRLRLGQRMQFNEVLSYFEPRAPTIPAVAVFSQLPQVSHWSRAARIARPPPRSSRARTSEDDAQSNMRASLQAMGRLPIVSRRASRPRPIMYATTRARAASSRAGRLVEPQDSPSRRTYAAPTSLVWPNQHSTFDEHDEQSRPLWEYTQPRYSNNARRLNPELPRLNHEFRRTEYERVIDDFENLDEQKSNATSDTRVMVYSSPSQGIGQSDARPPRCRDKDNTEGIHFEGDTDDRTHQPEETHSRTSLHSCC</sequence>
<dbReference type="AlphaFoldDB" id="A0A833WQ27"/>
<organism evidence="2 4">
    <name type="scientific">Phytophthora infestans</name>
    <name type="common">Potato late blight agent</name>
    <name type="synonym">Botrytis infestans</name>
    <dbReference type="NCBI Taxonomy" id="4787"/>
    <lineage>
        <taxon>Eukaryota</taxon>
        <taxon>Sar</taxon>
        <taxon>Stramenopiles</taxon>
        <taxon>Oomycota</taxon>
        <taxon>Peronosporomycetes</taxon>
        <taxon>Peronosporales</taxon>
        <taxon>Peronosporaceae</taxon>
        <taxon>Phytophthora</taxon>
    </lineage>
</organism>
<feature type="region of interest" description="Disordered" evidence="1">
    <location>
        <begin position="348"/>
        <end position="399"/>
    </location>
</feature>
<comment type="caution">
    <text evidence="2">The sequence shown here is derived from an EMBL/GenBank/DDBJ whole genome shotgun (WGS) entry which is preliminary data.</text>
</comment>
<evidence type="ECO:0000313" key="4">
    <source>
        <dbReference type="Proteomes" id="UP000602510"/>
    </source>
</evidence>
<dbReference type="EMBL" id="WSZM01000420">
    <property type="protein sequence ID" value="KAF4033486.1"/>
    <property type="molecule type" value="Genomic_DNA"/>
</dbReference>
<feature type="region of interest" description="Disordered" evidence="1">
    <location>
        <begin position="243"/>
        <end position="265"/>
    </location>
</feature>
<dbReference type="Proteomes" id="UP000602510">
    <property type="component" value="Unassembled WGS sequence"/>
</dbReference>
<evidence type="ECO:0000313" key="2">
    <source>
        <dbReference type="EMBL" id="KAF4033486.1"/>
    </source>
</evidence>
<gene>
    <name evidence="2" type="ORF">GN244_ATG14562</name>
    <name evidence="3" type="ORF">GN958_ATG03741</name>
</gene>
<dbReference type="EMBL" id="JAACNO010000517">
    <property type="protein sequence ID" value="KAF4147112.1"/>
    <property type="molecule type" value="Genomic_DNA"/>
</dbReference>
<accession>A0A833WQ27</accession>
<feature type="region of interest" description="Disordered" evidence="1">
    <location>
        <begin position="191"/>
        <end position="212"/>
    </location>
</feature>
<feature type="region of interest" description="Disordered" evidence="1">
    <location>
        <begin position="120"/>
        <end position="141"/>
    </location>
</feature>
<keyword evidence="4" id="KW-1185">Reference proteome</keyword>
<proteinExistence type="predicted"/>
<evidence type="ECO:0000256" key="1">
    <source>
        <dbReference type="SAM" id="MobiDB-lite"/>
    </source>
</evidence>
<evidence type="ECO:0000313" key="3">
    <source>
        <dbReference type="EMBL" id="KAF4147112.1"/>
    </source>
</evidence>